<dbReference type="PANTHER" id="PTHR30160:SF1">
    <property type="entry name" value="LIPOPOLYSACCHARIDE 1,2-N-ACETYLGLUCOSAMINETRANSFERASE-RELATED"/>
    <property type="match status" value="1"/>
</dbReference>
<dbReference type="STRING" id="1462993.A6V36_31465"/>
<dbReference type="Gene3D" id="3.40.50.2000">
    <property type="entry name" value="Glycogen Phosphorylase B"/>
    <property type="match status" value="2"/>
</dbReference>
<evidence type="ECO:0000313" key="3">
    <source>
        <dbReference type="EMBL" id="OAJ57341.1"/>
    </source>
</evidence>
<evidence type="ECO:0000313" key="4">
    <source>
        <dbReference type="EMBL" id="OAJ58942.1"/>
    </source>
</evidence>
<dbReference type="AlphaFoldDB" id="A0A1A9N629"/>
<dbReference type="GO" id="GO:0009244">
    <property type="term" value="P:lipopolysaccharide core region biosynthetic process"/>
    <property type="evidence" value="ECO:0007669"/>
    <property type="project" value="TreeGrafter"/>
</dbReference>
<dbReference type="OrthoDB" id="9781892at2"/>
<dbReference type="GO" id="GO:0008713">
    <property type="term" value="F:ADP-heptose-lipopolysaccharide heptosyltransferase activity"/>
    <property type="evidence" value="ECO:0007669"/>
    <property type="project" value="TreeGrafter"/>
</dbReference>
<dbReference type="GO" id="GO:0005829">
    <property type="term" value="C:cytosol"/>
    <property type="evidence" value="ECO:0007669"/>
    <property type="project" value="TreeGrafter"/>
</dbReference>
<protein>
    <submittedName>
        <fullName evidence="4">Glycosyl transferase family 1</fullName>
    </submittedName>
</protein>
<reference evidence="5 6" key="1">
    <citation type="submission" date="2016-04" db="EMBL/GenBank/DDBJ databases">
        <title>Reclassification of Paraburkholderia panaciterrae (Farh et al. 2015) Dobritsa &amp; Samadpour 2016 as a later homotypic synonym of Paraburkholderia ginsengiterrae (Farh et al. 2015) Dobritsa &amp; Samadpour 2016.</title>
        <authorList>
            <person name="Dobritsa A.P."/>
            <person name="Kutumbaka K."/>
            <person name="Samadpour M."/>
        </authorList>
    </citation>
    <scope>NUCLEOTIDE SEQUENCE [LARGE SCALE GENOMIC DNA]</scope>
    <source>
        <strain evidence="4 6">DCY85</strain>
        <strain evidence="3 5">DCY85-1</strain>
    </source>
</reference>
<dbReference type="InterPro" id="IPR051199">
    <property type="entry name" value="LPS_LOS_Heptosyltrfase"/>
</dbReference>
<keyword evidence="5" id="KW-1185">Reference proteome</keyword>
<evidence type="ECO:0000313" key="6">
    <source>
        <dbReference type="Proteomes" id="UP000078116"/>
    </source>
</evidence>
<dbReference type="InterPro" id="IPR002201">
    <property type="entry name" value="Glyco_trans_9"/>
</dbReference>
<evidence type="ECO:0000256" key="2">
    <source>
        <dbReference type="ARBA" id="ARBA00022679"/>
    </source>
</evidence>
<accession>A0A1A9N629</accession>
<dbReference type="PANTHER" id="PTHR30160">
    <property type="entry name" value="TETRAACYLDISACCHARIDE 4'-KINASE-RELATED"/>
    <property type="match status" value="1"/>
</dbReference>
<name>A0A1A9N629_9BURK</name>
<sequence length="391" mass="42462">MAELFPDAAPPRSVLIVCTGRIGDVLLSTPVARSLKSHWPNAQIDMLVFEGTDGVLESNPDIRRVIPISPRAGLAQRLNDARKIWRQYDLGCSLRTSSLASFLCWMAGRKRIGIVASLRKSCLKKWMLHRFIVDRDHDLHAVQSGVLLTTLLGITPCFEVVPPAVRSQPAQLAHLEQSLASIAGKPYAVVHMYPRYAYKMWHAEGWIAVLAFLHARGYAVVLTGGPAAAEVTYARTIRERAGIETVDVVGKLSLAATAEVIRRARLFLGPDTSASHIAAATGTPTLALFGPSNPVRWGPWPKGWTGSSPWITSGSGRRGNVYLLQGAGACVPCKLEGCEGHVDSGSDCLLTLDAARVIDAATELLGIAPRITPDQRRRFPIATQPFRRCTP</sequence>
<dbReference type="SUPFAM" id="SSF53756">
    <property type="entry name" value="UDP-Glycosyltransferase/glycogen phosphorylase"/>
    <property type="match status" value="1"/>
</dbReference>
<proteinExistence type="predicted"/>
<dbReference type="Proteomes" id="UP000078116">
    <property type="component" value="Unassembled WGS sequence"/>
</dbReference>
<dbReference type="Pfam" id="PF01075">
    <property type="entry name" value="Glyco_transf_9"/>
    <property type="match status" value="1"/>
</dbReference>
<dbReference type="Proteomes" id="UP000077961">
    <property type="component" value="Unassembled WGS sequence"/>
</dbReference>
<evidence type="ECO:0000313" key="5">
    <source>
        <dbReference type="Proteomes" id="UP000077961"/>
    </source>
</evidence>
<gene>
    <name evidence="3" type="ORF">A6V36_31465</name>
    <name evidence="4" type="ORF">A6V37_28065</name>
</gene>
<keyword evidence="1" id="KW-0328">Glycosyltransferase</keyword>
<dbReference type="RefSeq" id="WP_064269086.1">
    <property type="nucleotide sequence ID" value="NZ_LXJZ01000179.1"/>
</dbReference>
<evidence type="ECO:0000256" key="1">
    <source>
        <dbReference type="ARBA" id="ARBA00022676"/>
    </source>
</evidence>
<comment type="caution">
    <text evidence="4">The sequence shown here is derived from an EMBL/GenBank/DDBJ whole genome shotgun (WGS) entry which is preliminary data.</text>
</comment>
<keyword evidence="2 4" id="KW-0808">Transferase</keyword>
<dbReference type="EMBL" id="LXJZ01000179">
    <property type="protein sequence ID" value="OAJ57341.1"/>
    <property type="molecule type" value="Genomic_DNA"/>
</dbReference>
<organism evidence="4 6">
    <name type="scientific">Paraburkholderia ginsengiterrae</name>
    <dbReference type="NCBI Taxonomy" id="1462993"/>
    <lineage>
        <taxon>Bacteria</taxon>
        <taxon>Pseudomonadati</taxon>
        <taxon>Pseudomonadota</taxon>
        <taxon>Betaproteobacteria</taxon>
        <taxon>Burkholderiales</taxon>
        <taxon>Burkholderiaceae</taxon>
        <taxon>Paraburkholderia</taxon>
    </lineage>
</organism>
<dbReference type="CDD" id="cd03789">
    <property type="entry name" value="GT9_LPS_heptosyltransferase"/>
    <property type="match status" value="1"/>
</dbReference>
<dbReference type="EMBL" id="LXKA01000298">
    <property type="protein sequence ID" value="OAJ58942.1"/>
    <property type="molecule type" value="Genomic_DNA"/>
</dbReference>